<sequence length="847" mass="93136">MDAAEDGNRSSRSLSAPTRPGLASSPSDLGSSMFEKPLERGLSAEMPHVSVQRLCIVEEDRAGLLAEVTTRIGTLGLNIVGNTCKARGHLVFQVVDIEVAHDQTAAIVAEVEQIPGVRSASLGAFNSSTGKIYRETAPLRLCVVNENVPGVLGKVASLIEVDLGIKILAQVNRSRGDRAFNVFDVKNTDNNWVNVCLRVEEVEHVLSCTMGNFKAGGLAETVMTTRDEDYLSDVTDDALSVKSAAQTFARSPSTAATIVEETASLPEEEGESASPSVFVPPPPRPASSASIMARVKSSSGLPVRPAFAASLGLTPVGSSSNSVGGGDYYHGSRETSRSRTLMIMNERGALTKDASKLVIVMVGLPARGKSFTARKLKRFLCWRNSRARIFNAGKYRRERRNSTESTGNDNANFFEKSNEEGSRVRQEAANRALSDLLHFLQKSKQTAVGIFDATNSTIERRRWIVDQAKGIASVCFIEVICDDEEVLLENLLSKVRNSPDFMGMDERQALSDLRARIEAYERVYEPVDEDVSYIKIYNMSSKMLANKIYGRLARSILPYMLSLHVGLRPIYFVRAGLAEDSRISSMKHWPAEFDFLDPSTESKASGLSQLGHEFAQRLARWLQTALWVRDDEDADDAESFVEEQAGEGAHISNPLGSAFKSMPNLVDVGADGLSERIFHSERRREVRKADGTRQRGAVMKLLSSTLPRAKQTADIAKSLIDGSTVVELCPMLNPLNKGELGSLSMDAIQKLNPDFYESWKRHPYTHRFPGGESYLDLVTRLEPVLIEIEQQTAPCLIVSHVSCIQVLLAYFLGAPVEEAMKIKVPLHKLIEITPTLGGSWEMKEYEI</sequence>
<dbReference type="GO" id="GO:0005829">
    <property type="term" value="C:cytosol"/>
    <property type="evidence" value="ECO:0007669"/>
    <property type="project" value="TreeGrafter"/>
</dbReference>
<reference evidence="5 6" key="1">
    <citation type="submission" date="2017-12" db="EMBL/GenBank/DDBJ databases">
        <title>Sequencing, de novo assembly and annotation of complete genome of a new Thraustochytrid species, strain FCC1311.</title>
        <authorList>
            <person name="Sedici K."/>
            <person name="Godart F."/>
            <person name="Aiese Cigliano R."/>
            <person name="Sanseverino W."/>
            <person name="Barakat M."/>
            <person name="Ortet P."/>
            <person name="Marechal E."/>
            <person name="Cagnac O."/>
            <person name="Amato A."/>
        </authorList>
    </citation>
    <scope>NUCLEOTIDE SEQUENCE [LARGE SCALE GENOMIC DNA]</scope>
</reference>
<dbReference type="OrthoDB" id="267323at2759"/>
<dbReference type="InterPro" id="IPR003094">
    <property type="entry name" value="6Pfruct_kin"/>
</dbReference>
<dbReference type="PANTHER" id="PTHR10606:SF49">
    <property type="entry name" value="6-PHOSPHOFRUCTO-2-KINASE DOMAIN-CONTAINING PROTEIN"/>
    <property type="match status" value="1"/>
</dbReference>
<dbReference type="Gene3D" id="3.40.50.300">
    <property type="entry name" value="P-loop containing nucleotide triphosphate hydrolases"/>
    <property type="match status" value="1"/>
</dbReference>
<keyword evidence="5" id="KW-0418">Kinase</keyword>
<feature type="domain" description="ACT" evidence="4">
    <location>
        <begin position="53"/>
        <end position="127"/>
    </location>
</feature>
<feature type="region of interest" description="Disordered" evidence="3">
    <location>
        <begin position="1"/>
        <end position="34"/>
    </location>
</feature>
<evidence type="ECO:0000256" key="1">
    <source>
        <dbReference type="ARBA" id="ARBA00022741"/>
    </source>
</evidence>
<dbReference type="InterPro" id="IPR013079">
    <property type="entry name" value="6Phosfructo_kin"/>
</dbReference>
<dbReference type="EMBL" id="BEYU01000224">
    <property type="protein sequence ID" value="GBG34869.1"/>
    <property type="molecule type" value="Genomic_DNA"/>
</dbReference>
<evidence type="ECO:0000313" key="6">
    <source>
        <dbReference type="Proteomes" id="UP000241890"/>
    </source>
</evidence>
<dbReference type="AlphaFoldDB" id="A0A2R5GX15"/>
<dbReference type="InterPro" id="IPR029033">
    <property type="entry name" value="His_PPase_superfam"/>
</dbReference>
<dbReference type="GO" id="GO:0006003">
    <property type="term" value="P:fructose 2,6-bisphosphate metabolic process"/>
    <property type="evidence" value="ECO:0007669"/>
    <property type="project" value="InterPro"/>
</dbReference>
<feature type="region of interest" description="Disordered" evidence="3">
    <location>
        <begin position="397"/>
        <end position="421"/>
    </location>
</feature>
<dbReference type="SUPFAM" id="SSF55021">
    <property type="entry name" value="ACT-like"/>
    <property type="match status" value="2"/>
</dbReference>
<protein>
    <submittedName>
        <fullName evidence="5">6-phosphofructo-2-kinase/fructose-2,6-bisphosphatase 2</fullName>
    </submittedName>
</protein>
<accession>A0A2R5GX15</accession>
<evidence type="ECO:0000256" key="3">
    <source>
        <dbReference type="SAM" id="MobiDB-lite"/>
    </source>
</evidence>
<dbReference type="SUPFAM" id="SSF53254">
    <property type="entry name" value="Phosphoglycerate mutase-like"/>
    <property type="match status" value="1"/>
</dbReference>
<keyword evidence="6" id="KW-1185">Reference proteome</keyword>
<organism evidence="5 6">
    <name type="scientific">Hondaea fermentalgiana</name>
    <dbReference type="NCBI Taxonomy" id="2315210"/>
    <lineage>
        <taxon>Eukaryota</taxon>
        <taxon>Sar</taxon>
        <taxon>Stramenopiles</taxon>
        <taxon>Bigyra</taxon>
        <taxon>Labyrinthulomycetes</taxon>
        <taxon>Thraustochytrida</taxon>
        <taxon>Thraustochytriidae</taxon>
        <taxon>Hondaea</taxon>
    </lineage>
</organism>
<name>A0A2R5GX15_9STRA</name>
<dbReference type="Proteomes" id="UP000241890">
    <property type="component" value="Unassembled WGS sequence"/>
</dbReference>
<dbReference type="PANTHER" id="PTHR10606">
    <property type="entry name" value="6-PHOSPHOFRUCTO-2-KINASE/FRUCTOSE-2,6-BISPHOSPHATASE"/>
    <property type="match status" value="1"/>
</dbReference>
<evidence type="ECO:0000313" key="5">
    <source>
        <dbReference type="EMBL" id="GBG34869.1"/>
    </source>
</evidence>
<feature type="region of interest" description="Disordered" evidence="3">
    <location>
        <begin position="264"/>
        <end position="285"/>
    </location>
</feature>
<dbReference type="InterPro" id="IPR045865">
    <property type="entry name" value="ACT-like_dom_sf"/>
</dbReference>
<dbReference type="InterPro" id="IPR002912">
    <property type="entry name" value="ACT_dom"/>
</dbReference>
<proteinExistence type="predicted"/>
<evidence type="ECO:0000256" key="2">
    <source>
        <dbReference type="ARBA" id="ARBA00022840"/>
    </source>
</evidence>
<comment type="caution">
    <text evidence="5">The sequence shown here is derived from an EMBL/GenBank/DDBJ whole genome shotgun (WGS) entry which is preliminary data.</text>
</comment>
<dbReference type="GO" id="GO:0004331">
    <property type="term" value="F:fructose-2,6-bisphosphate 2-phosphatase activity"/>
    <property type="evidence" value="ECO:0007669"/>
    <property type="project" value="TreeGrafter"/>
</dbReference>
<dbReference type="PRINTS" id="PR00991">
    <property type="entry name" value="6PFRUCTKNASE"/>
</dbReference>
<gene>
    <name evidence="5" type="ORF">FCC1311_110922</name>
</gene>
<keyword evidence="5" id="KW-0808">Transferase</keyword>
<keyword evidence="1" id="KW-0547">Nucleotide-binding</keyword>
<dbReference type="GO" id="GO:0003873">
    <property type="term" value="F:6-phosphofructo-2-kinase activity"/>
    <property type="evidence" value="ECO:0007669"/>
    <property type="project" value="InterPro"/>
</dbReference>
<dbReference type="InterPro" id="IPR013078">
    <property type="entry name" value="His_Pase_superF_clade-1"/>
</dbReference>
<dbReference type="InParanoid" id="A0A2R5GX15"/>
<dbReference type="Gene3D" id="3.40.50.1240">
    <property type="entry name" value="Phosphoglycerate mutase-like"/>
    <property type="match status" value="1"/>
</dbReference>
<dbReference type="GO" id="GO:0006000">
    <property type="term" value="P:fructose metabolic process"/>
    <property type="evidence" value="ECO:0007669"/>
    <property type="project" value="InterPro"/>
</dbReference>
<keyword evidence="2" id="KW-0067">ATP-binding</keyword>
<dbReference type="PROSITE" id="PS51671">
    <property type="entry name" value="ACT"/>
    <property type="match status" value="1"/>
</dbReference>
<dbReference type="Pfam" id="PF01591">
    <property type="entry name" value="6PF2K"/>
    <property type="match status" value="1"/>
</dbReference>
<dbReference type="Pfam" id="PF00300">
    <property type="entry name" value="His_Phos_1"/>
    <property type="match status" value="1"/>
</dbReference>
<dbReference type="Gene3D" id="3.30.70.260">
    <property type="match status" value="2"/>
</dbReference>
<dbReference type="InterPro" id="IPR027417">
    <property type="entry name" value="P-loop_NTPase"/>
</dbReference>
<dbReference type="GO" id="GO:0005524">
    <property type="term" value="F:ATP binding"/>
    <property type="evidence" value="ECO:0007669"/>
    <property type="project" value="UniProtKB-KW"/>
</dbReference>
<evidence type="ECO:0000259" key="4">
    <source>
        <dbReference type="PROSITE" id="PS51671"/>
    </source>
</evidence>
<dbReference type="SUPFAM" id="SSF52540">
    <property type="entry name" value="P-loop containing nucleoside triphosphate hydrolases"/>
    <property type="match status" value="1"/>
</dbReference>
<dbReference type="FunFam" id="3.40.50.300:FF:000644">
    <property type="entry name" value="GpmB, Fructose-2,6-bisphosphatase"/>
    <property type="match status" value="1"/>
</dbReference>